<dbReference type="SUPFAM" id="SSF54373">
    <property type="entry name" value="FAD-linked reductases, C-terminal domain"/>
    <property type="match status" value="1"/>
</dbReference>
<dbReference type="Pfam" id="PF00732">
    <property type="entry name" value="GMC_oxred_N"/>
    <property type="match status" value="1"/>
</dbReference>
<dbReference type="GeneID" id="39579065"/>
<feature type="active site" description="Proton acceptor" evidence="2">
    <location>
        <position position="584"/>
    </location>
</feature>
<accession>A0A3N2QAQ5</accession>
<dbReference type="Gene3D" id="3.50.50.60">
    <property type="entry name" value="FAD/NAD(P)-binding domain"/>
    <property type="match status" value="1"/>
</dbReference>
<name>A0A3N2QAQ5_SODAK</name>
<keyword evidence="5" id="KW-1185">Reference proteome</keyword>
<dbReference type="Gene3D" id="3.30.560.10">
    <property type="entry name" value="Glucose Oxidase, domain 3"/>
    <property type="match status" value="1"/>
</dbReference>
<feature type="active site" description="Proton donor" evidence="2">
    <location>
        <position position="541"/>
    </location>
</feature>
<dbReference type="STRING" id="1314773.A0A3N2QAQ5"/>
<proteinExistence type="inferred from homology"/>
<dbReference type="PIRSF" id="PIRSF000137">
    <property type="entry name" value="Alcohol_oxidase"/>
    <property type="match status" value="1"/>
</dbReference>
<dbReference type="InterPro" id="IPR012132">
    <property type="entry name" value="GMC_OxRdtase"/>
</dbReference>
<dbReference type="InterPro" id="IPR007867">
    <property type="entry name" value="GMC_OxRtase_C"/>
</dbReference>
<dbReference type="PANTHER" id="PTHR11552:SF219">
    <property type="entry name" value="GLUCOSE-METHANOL-CHOLINE OXIDOREDUCTASE N-TERMINAL DOMAIN-CONTAINING PROTEIN"/>
    <property type="match status" value="1"/>
</dbReference>
<evidence type="ECO:0000256" key="1">
    <source>
        <dbReference type="ARBA" id="ARBA00010790"/>
    </source>
</evidence>
<dbReference type="RefSeq" id="XP_028471640.1">
    <property type="nucleotide sequence ID" value="XM_028610587.1"/>
</dbReference>
<evidence type="ECO:0000259" key="3">
    <source>
        <dbReference type="PROSITE" id="PS00624"/>
    </source>
</evidence>
<dbReference type="InterPro" id="IPR036188">
    <property type="entry name" value="FAD/NAD-bd_sf"/>
</dbReference>
<protein>
    <submittedName>
        <fullName evidence="4">Choline dehydrogenase</fullName>
    </submittedName>
</protein>
<evidence type="ECO:0000313" key="4">
    <source>
        <dbReference type="EMBL" id="ROT43834.1"/>
    </source>
</evidence>
<dbReference type="EMBL" id="ML119051">
    <property type="protein sequence ID" value="ROT43834.1"/>
    <property type="molecule type" value="Genomic_DNA"/>
</dbReference>
<dbReference type="PROSITE" id="PS00624">
    <property type="entry name" value="GMC_OXRED_2"/>
    <property type="match status" value="1"/>
</dbReference>
<evidence type="ECO:0000313" key="5">
    <source>
        <dbReference type="Proteomes" id="UP000272025"/>
    </source>
</evidence>
<dbReference type="SUPFAM" id="SSF51905">
    <property type="entry name" value="FAD/NAD(P)-binding domain"/>
    <property type="match status" value="1"/>
</dbReference>
<comment type="similarity">
    <text evidence="1">Belongs to the GMC oxidoreductase family.</text>
</comment>
<dbReference type="GO" id="GO:0050660">
    <property type="term" value="F:flavin adenine dinucleotide binding"/>
    <property type="evidence" value="ECO:0007669"/>
    <property type="project" value="InterPro"/>
</dbReference>
<sequence>MVWPFSSNYPERKARDVEDQTFDYIIVGGGTAGCVLAARLTEDPTVRVLLLCRGTVEDTWFSRIPLINQAMQKDAPQVTALTSEPDERWAGEPLVSYTSRALGGASRVNSLLLTRGAPANYDHWAELGNDQWSWQHCEPWFRKMEDASACYPAADHRGRDGSLLVHQIPSSFETDKYWAGAAEDLGIPAQTDGNDPQAPAMGIFNIDLMVTRDGHRLSAMDAYLPTSLARERRGRLFVCTGVAATRLVIDQDTSRVTGVRIVDVESKGTAREYLVKAKREVVVCCGALFTPQLLMLSGIGPKEELEAHNIPVIHDLPGVGANLSDHVAFGLSCEVKPSDSYTQLVKPWVFLWHLLLFLLFKTGLLASTPTKQCIWVRSDAIDDATMQVQTRAVRTNDKGGEIQHDNLDASRVENIPDIEYMIIAAPFSHDYSWSRGYSGLFATLARPFSRGRIALASDDPLALPKLYHPLITDPRDWAVARKAARFGIRLFERVRTKGYPSTMPWFNAPGMKRGSTEGSWGDVSDEDIDAYIRKFLNASLHVTSSCRMAEEADGGVVGQDLRVHGFQNLRVADASVFPALTSAHTVAPTFLVAERCAGFIKQDWNPKSA</sequence>
<dbReference type="InterPro" id="IPR000172">
    <property type="entry name" value="GMC_OxRdtase_N"/>
</dbReference>
<dbReference type="PANTHER" id="PTHR11552">
    <property type="entry name" value="GLUCOSE-METHANOL-CHOLINE GMC OXIDOREDUCTASE"/>
    <property type="match status" value="1"/>
</dbReference>
<reference evidence="4 5" key="1">
    <citation type="journal article" date="2018" name="Mol. Ecol.">
        <title>The obligate alkalophilic soda-lake fungus Sodiomyces alkalinus has shifted to a protein diet.</title>
        <authorList>
            <person name="Grum-Grzhimaylo A.A."/>
            <person name="Falkoski D.L."/>
            <person name="van den Heuvel J."/>
            <person name="Valero-Jimenez C.A."/>
            <person name="Min B."/>
            <person name="Choi I.G."/>
            <person name="Lipzen A."/>
            <person name="Daum C.G."/>
            <person name="Aanen D.K."/>
            <person name="Tsang A."/>
            <person name="Henrissat B."/>
            <person name="Bilanenko E.N."/>
            <person name="de Vries R.P."/>
            <person name="van Kan J.A.L."/>
            <person name="Grigoriev I.V."/>
            <person name="Debets A.J.M."/>
        </authorList>
    </citation>
    <scope>NUCLEOTIDE SEQUENCE [LARGE SCALE GENOMIC DNA]</scope>
    <source>
        <strain evidence="4 5">F11</strain>
    </source>
</reference>
<dbReference type="Pfam" id="PF05199">
    <property type="entry name" value="GMC_oxred_C"/>
    <property type="match status" value="1"/>
</dbReference>
<dbReference type="GO" id="GO:0016614">
    <property type="term" value="F:oxidoreductase activity, acting on CH-OH group of donors"/>
    <property type="evidence" value="ECO:0007669"/>
    <property type="project" value="InterPro"/>
</dbReference>
<dbReference type="AlphaFoldDB" id="A0A3N2QAQ5"/>
<evidence type="ECO:0000256" key="2">
    <source>
        <dbReference type="PIRSR" id="PIRSR000137-1"/>
    </source>
</evidence>
<gene>
    <name evidence="4" type="ORF">SODALDRAFT_328042</name>
</gene>
<dbReference type="OrthoDB" id="269227at2759"/>
<organism evidence="4 5">
    <name type="scientific">Sodiomyces alkalinus (strain CBS 110278 / VKM F-3762 / F11)</name>
    <name type="common">Alkaliphilic filamentous fungus</name>
    <dbReference type="NCBI Taxonomy" id="1314773"/>
    <lineage>
        <taxon>Eukaryota</taxon>
        <taxon>Fungi</taxon>
        <taxon>Dikarya</taxon>
        <taxon>Ascomycota</taxon>
        <taxon>Pezizomycotina</taxon>
        <taxon>Sordariomycetes</taxon>
        <taxon>Hypocreomycetidae</taxon>
        <taxon>Glomerellales</taxon>
        <taxon>Plectosphaerellaceae</taxon>
        <taxon>Sodiomyces</taxon>
    </lineage>
</organism>
<feature type="domain" description="Glucose-methanol-choline oxidoreductase N-terminal" evidence="3">
    <location>
        <begin position="286"/>
        <end position="300"/>
    </location>
</feature>
<dbReference type="Proteomes" id="UP000272025">
    <property type="component" value="Unassembled WGS sequence"/>
</dbReference>